<feature type="region of interest" description="Disordered" evidence="1">
    <location>
        <begin position="30"/>
        <end position="63"/>
    </location>
</feature>
<accession>A0A5M4AUD2</accession>
<protein>
    <submittedName>
        <fullName evidence="2">Uncharacterized protein</fullName>
    </submittedName>
</protein>
<comment type="caution">
    <text evidence="2">The sequence shown here is derived from an EMBL/GenBank/DDBJ whole genome shotgun (WGS) entry which is preliminary data.</text>
</comment>
<sequence length="63" mass="7058">MYIGTSQSDPFPRVMVLFFRTHIPEYPHKTNPVNAGPADFDGPTHFSPNGEVEGEAMLKKKPQ</sequence>
<keyword evidence="3" id="KW-1185">Reference proteome</keyword>
<evidence type="ECO:0000256" key="1">
    <source>
        <dbReference type="SAM" id="MobiDB-lite"/>
    </source>
</evidence>
<dbReference type="RefSeq" id="WP_153637559.1">
    <property type="nucleotide sequence ID" value="NZ_BLAX01000001.1"/>
</dbReference>
<dbReference type="EMBL" id="BLAX01000001">
    <property type="protein sequence ID" value="GET31569.1"/>
    <property type="molecule type" value="Genomic_DNA"/>
</dbReference>
<dbReference type="Proteomes" id="UP000391834">
    <property type="component" value="Unassembled WGS sequence"/>
</dbReference>
<gene>
    <name evidence="2" type="ORF">PbJCM13498_04320</name>
</gene>
<evidence type="ECO:0000313" key="2">
    <source>
        <dbReference type="EMBL" id="GET31569.1"/>
    </source>
</evidence>
<name>A0A5M4AUD2_9BACT</name>
<proteinExistence type="predicted"/>
<reference evidence="2 3" key="1">
    <citation type="submission" date="2019-10" db="EMBL/GenBank/DDBJ databases">
        <title>Prolixibacter strains distinguished by the presence of nitrate reductase genes were adept at nitrate-dependent anaerobic corrosion of metallic iron and carbon steel.</title>
        <authorList>
            <person name="Iino T."/>
            <person name="Shono N."/>
            <person name="Ito K."/>
            <person name="Nakamura R."/>
            <person name="Sueoka K."/>
            <person name="Harayama S."/>
            <person name="Ohkuma M."/>
        </authorList>
    </citation>
    <scope>NUCLEOTIDE SEQUENCE [LARGE SCALE GENOMIC DNA]</scope>
    <source>
        <strain evidence="2 3">JCM 13498</strain>
    </source>
</reference>
<evidence type="ECO:0000313" key="3">
    <source>
        <dbReference type="Proteomes" id="UP000391834"/>
    </source>
</evidence>
<organism evidence="2 3">
    <name type="scientific">Prolixibacter bellariivorans</name>
    <dbReference type="NCBI Taxonomy" id="314319"/>
    <lineage>
        <taxon>Bacteria</taxon>
        <taxon>Pseudomonadati</taxon>
        <taxon>Bacteroidota</taxon>
        <taxon>Bacteroidia</taxon>
        <taxon>Marinilabiliales</taxon>
        <taxon>Prolixibacteraceae</taxon>
        <taxon>Prolixibacter</taxon>
    </lineage>
</organism>
<dbReference type="AlphaFoldDB" id="A0A5M4AUD2"/>